<name>A0A3S9N0J2_9FLAO</name>
<evidence type="ECO:0000259" key="10">
    <source>
        <dbReference type="Pfam" id="PF07715"/>
    </source>
</evidence>
<reference evidence="11 12" key="1">
    <citation type="submission" date="2018-12" db="EMBL/GenBank/DDBJ databases">
        <title>Complete genome of Nonlabens sp. MJ115.</title>
        <authorList>
            <person name="Choi H.S."/>
            <person name="Jung J."/>
        </authorList>
    </citation>
    <scope>NUCLEOTIDE SEQUENCE [LARGE SCALE GENOMIC DNA]</scope>
    <source>
        <strain evidence="11 12">MJ115</strain>
    </source>
</reference>
<dbReference type="GO" id="GO:0015344">
    <property type="term" value="F:siderophore uptake transmembrane transporter activity"/>
    <property type="evidence" value="ECO:0007669"/>
    <property type="project" value="TreeGrafter"/>
</dbReference>
<comment type="subcellular location">
    <subcellularLocation>
        <location evidence="1 8">Cell outer membrane</location>
        <topology evidence="1 8">Multi-pass membrane protein</topology>
    </subcellularLocation>
</comment>
<evidence type="ECO:0000256" key="4">
    <source>
        <dbReference type="ARBA" id="ARBA00022692"/>
    </source>
</evidence>
<keyword evidence="2 8" id="KW-0813">Transport</keyword>
<dbReference type="EMBL" id="CP034549">
    <property type="protein sequence ID" value="AZQ44909.1"/>
    <property type="molecule type" value="Genomic_DNA"/>
</dbReference>
<dbReference type="SUPFAM" id="SSF49464">
    <property type="entry name" value="Carboxypeptidase regulatory domain-like"/>
    <property type="match status" value="1"/>
</dbReference>
<evidence type="ECO:0000256" key="7">
    <source>
        <dbReference type="ARBA" id="ARBA00023237"/>
    </source>
</evidence>
<evidence type="ECO:0000256" key="8">
    <source>
        <dbReference type="PROSITE-ProRule" id="PRU01360"/>
    </source>
</evidence>
<organism evidence="11 12">
    <name type="scientific">Nonlabens ponticola</name>
    <dbReference type="NCBI Taxonomy" id="2496866"/>
    <lineage>
        <taxon>Bacteria</taxon>
        <taxon>Pseudomonadati</taxon>
        <taxon>Bacteroidota</taxon>
        <taxon>Flavobacteriia</taxon>
        <taxon>Flavobacteriales</taxon>
        <taxon>Flavobacteriaceae</taxon>
        <taxon>Nonlabens</taxon>
    </lineage>
</organism>
<protein>
    <submittedName>
        <fullName evidence="11">TonB-dependent receptor</fullName>
    </submittedName>
</protein>
<keyword evidence="11" id="KW-0675">Receptor</keyword>
<feature type="domain" description="TonB-dependent receptor plug" evidence="10">
    <location>
        <begin position="110"/>
        <end position="214"/>
    </location>
</feature>
<evidence type="ECO:0000256" key="3">
    <source>
        <dbReference type="ARBA" id="ARBA00022452"/>
    </source>
</evidence>
<accession>A0A3S9N0J2</accession>
<dbReference type="Gene3D" id="2.40.170.20">
    <property type="entry name" value="TonB-dependent receptor, beta-barrel domain"/>
    <property type="match status" value="1"/>
</dbReference>
<dbReference type="NCBIfam" id="TIGR04056">
    <property type="entry name" value="OMP_RagA_SusC"/>
    <property type="match status" value="1"/>
</dbReference>
<dbReference type="RefSeq" id="WP_126448624.1">
    <property type="nucleotide sequence ID" value="NZ_CP034549.1"/>
</dbReference>
<evidence type="ECO:0000256" key="1">
    <source>
        <dbReference type="ARBA" id="ARBA00004571"/>
    </source>
</evidence>
<dbReference type="Gene3D" id="2.60.40.1120">
    <property type="entry name" value="Carboxypeptidase-like, regulatory domain"/>
    <property type="match status" value="1"/>
</dbReference>
<evidence type="ECO:0000313" key="12">
    <source>
        <dbReference type="Proteomes" id="UP000279600"/>
    </source>
</evidence>
<keyword evidence="4 8" id="KW-0812">Transmembrane</keyword>
<dbReference type="PROSITE" id="PS52016">
    <property type="entry name" value="TONB_DEPENDENT_REC_3"/>
    <property type="match status" value="1"/>
</dbReference>
<dbReference type="InterPro" id="IPR039426">
    <property type="entry name" value="TonB-dep_rcpt-like"/>
</dbReference>
<dbReference type="AlphaFoldDB" id="A0A3S9N0J2"/>
<evidence type="ECO:0000256" key="9">
    <source>
        <dbReference type="SAM" id="SignalP"/>
    </source>
</evidence>
<feature type="chain" id="PRO_5019301723" evidence="9">
    <location>
        <begin position="19"/>
        <end position="1005"/>
    </location>
</feature>
<evidence type="ECO:0000313" key="11">
    <source>
        <dbReference type="EMBL" id="AZQ44909.1"/>
    </source>
</evidence>
<dbReference type="Pfam" id="PF07715">
    <property type="entry name" value="Plug"/>
    <property type="match status" value="1"/>
</dbReference>
<dbReference type="InterPro" id="IPR023997">
    <property type="entry name" value="TonB-dep_OMP_SusC/RagA_CS"/>
</dbReference>
<sequence length="1005" mass="109584">MNRFITITFLLLGSLSFAQQTINGTVTDATTGEPLLGATVVVKGTNTAVTTDFDGEFTITANDGAVIVVSYVGYKTKSQTYTGSPLVFNLEQDVAGLDAVVVVGYGTQAVREVTGAVSIVNNETIEELKPTRIEQALQGTVPGVTITSQSGSPGSASNIRIRGIGTNGDSRPLILVDGNVIEDLSVINPNDVESISVLKDATASIYGVRASNGVVIITTKNGRRNQPLKLEYDAYVGFQQTTRKLPTLDALEYALLKNEAFANNGEPIPFPDLTQLSDVDYQDEVFDDAPIFFNNLGIRGGTEKSAYGAGASVLLQDGIVGAEKSKFQRSTFRGNFDHFWLDNLEMKTGVLLNYSNRRAINESGLGSVLFNALNMAPTIPIRDEDGEFSLAEGLGNEVINPIAQIANSFNETNILKVSGNFGLTYSFLNDFELTSRIQTNYSEVSGYSFAPEVFYGSGKVFNVERSVYNTFSNYFRDYTFDSYLNYEHAFAKVHNVQATLGISAFRTTGKFNGFTGFDIPDNDIANASIENAVDVVDNFVNGGDTFDQRLFSQFVRLRYSYDDKYLFTAQARRDGSSNFGPRNKYGFFPSASVGWVPSLEEFMDDEDWIDFLKVRFSYGVAGNDRIPAFAFTSLLNGEGTYPFDDVLVFGTAAGTISNPELKWEEQYVANFGIDANFLDGNLTTSFDVFNRRTEDLLITTSVSGILGAAAPGSGAPVVNGGSVRNRGLEFAIGYNGEITDEFSYGVNYNIGVIDNEVLDVNNTVGFIEGGQFGIGQLPPARMEEGQPLGYFYGLRTDGIFQNAAEVAAHPSQIALGANAQPGDIRFVDVNNDGVIDQDDRVNIGDPIADVTMGLNLSFNYRNFDFQTYLYASIGNDMVRNYERSQNLTNVTTNDLARWTGPGTSNSVPRVTTGATANRIFSDYFVEDASFLRMQNLQLGYTFNDAGARKNIEEVRFYGSVNNLFTLTKYRGFDPSASSGAPIGGGIDPGFYPVPRTFLLGMNVKF</sequence>
<dbReference type="Gene3D" id="2.170.130.10">
    <property type="entry name" value="TonB-dependent receptor, plug domain"/>
    <property type="match status" value="1"/>
</dbReference>
<dbReference type="InterPro" id="IPR023996">
    <property type="entry name" value="TonB-dep_OMP_SusC/RagA"/>
</dbReference>
<dbReference type="Pfam" id="PF13715">
    <property type="entry name" value="CarbopepD_reg_2"/>
    <property type="match status" value="1"/>
</dbReference>
<dbReference type="KEGG" id="noj:EJ995_11990"/>
<gene>
    <name evidence="11" type="ORF">EJ995_11990</name>
</gene>
<evidence type="ECO:0000256" key="6">
    <source>
        <dbReference type="ARBA" id="ARBA00023136"/>
    </source>
</evidence>
<dbReference type="InterPro" id="IPR008969">
    <property type="entry name" value="CarboxyPept-like_regulatory"/>
</dbReference>
<dbReference type="Proteomes" id="UP000279600">
    <property type="component" value="Chromosome"/>
</dbReference>
<evidence type="ECO:0000256" key="5">
    <source>
        <dbReference type="ARBA" id="ARBA00022729"/>
    </source>
</evidence>
<dbReference type="PANTHER" id="PTHR30069">
    <property type="entry name" value="TONB-DEPENDENT OUTER MEMBRANE RECEPTOR"/>
    <property type="match status" value="1"/>
</dbReference>
<keyword evidence="5 9" id="KW-0732">Signal</keyword>
<dbReference type="InterPro" id="IPR036942">
    <property type="entry name" value="Beta-barrel_TonB_sf"/>
</dbReference>
<dbReference type="PANTHER" id="PTHR30069:SF29">
    <property type="entry name" value="HEMOGLOBIN AND HEMOGLOBIN-HAPTOGLOBIN-BINDING PROTEIN 1-RELATED"/>
    <property type="match status" value="1"/>
</dbReference>
<evidence type="ECO:0000256" key="2">
    <source>
        <dbReference type="ARBA" id="ARBA00022448"/>
    </source>
</evidence>
<dbReference type="InterPro" id="IPR012910">
    <property type="entry name" value="Plug_dom"/>
</dbReference>
<dbReference type="NCBIfam" id="TIGR04057">
    <property type="entry name" value="SusC_RagA_signa"/>
    <property type="match status" value="1"/>
</dbReference>
<keyword evidence="6 8" id="KW-0472">Membrane</keyword>
<feature type="signal peptide" evidence="9">
    <location>
        <begin position="1"/>
        <end position="18"/>
    </location>
</feature>
<dbReference type="SUPFAM" id="SSF56935">
    <property type="entry name" value="Porins"/>
    <property type="match status" value="1"/>
</dbReference>
<dbReference type="GO" id="GO:0009279">
    <property type="term" value="C:cell outer membrane"/>
    <property type="evidence" value="ECO:0007669"/>
    <property type="project" value="UniProtKB-SubCell"/>
</dbReference>
<dbReference type="GO" id="GO:0044718">
    <property type="term" value="P:siderophore transmembrane transport"/>
    <property type="evidence" value="ECO:0007669"/>
    <property type="project" value="TreeGrafter"/>
</dbReference>
<keyword evidence="12" id="KW-1185">Reference proteome</keyword>
<dbReference type="InterPro" id="IPR037066">
    <property type="entry name" value="Plug_dom_sf"/>
</dbReference>
<dbReference type="OrthoDB" id="9768177at2"/>
<keyword evidence="7 8" id="KW-0998">Cell outer membrane</keyword>
<comment type="similarity">
    <text evidence="8">Belongs to the TonB-dependent receptor family.</text>
</comment>
<proteinExistence type="inferred from homology"/>
<keyword evidence="3 8" id="KW-1134">Transmembrane beta strand</keyword>